<dbReference type="EMBL" id="NGKA01000004">
    <property type="protein sequence ID" value="RSU14060.1"/>
    <property type="molecule type" value="Genomic_DNA"/>
</dbReference>
<evidence type="ECO:0000313" key="3">
    <source>
        <dbReference type="Proteomes" id="UP000287605"/>
    </source>
</evidence>
<accession>A0A430B151</accession>
<keyword evidence="3" id="KW-1185">Reference proteome</keyword>
<reference evidence="2 3" key="1">
    <citation type="submission" date="2017-05" db="EMBL/GenBank/DDBJ databases">
        <title>Vagococcus spp. assemblies.</title>
        <authorList>
            <person name="Gulvik C.A."/>
        </authorList>
    </citation>
    <scope>NUCLEOTIDE SEQUENCE [LARGE SCALE GENOMIC DNA]</scope>
    <source>
        <strain evidence="2 3">CCUG 51432</strain>
    </source>
</reference>
<comment type="caution">
    <text evidence="2">The sequence shown here is derived from an EMBL/GenBank/DDBJ whole genome shotgun (WGS) entry which is preliminary data.</text>
</comment>
<organism evidence="2 3">
    <name type="scientific">Vagococcus elongatus</name>
    <dbReference type="NCBI Taxonomy" id="180344"/>
    <lineage>
        <taxon>Bacteria</taxon>
        <taxon>Bacillati</taxon>
        <taxon>Bacillota</taxon>
        <taxon>Bacilli</taxon>
        <taxon>Lactobacillales</taxon>
        <taxon>Enterococcaceae</taxon>
        <taxon>Vagococcus</taxon>
    </lineage>
</organism>
<name>A0A430B151_9ENTE</name>
<dbReference type="InterPro" id="IPR050259">
    <property type="entry name" value="SDR"/>
</dbReference>
<dbReference type="CDD" id="cd05233">
    <property type="entry name" value="SDR_c"/>
    <property type="match status" value="1"/>
</dbReference>
<dbReference type="RefSeq" id="WP_126807605.1">
    <property type="nucleotide sequence ID" value="NZ_NGKA01000004.1"/>
</dbReference>
<dbReference type="InterPro" id="IPR002347">
    <property type="entry name" value="SDR_fam"/>
</dbReference>
<dbReference type="NCBIfam" id="NF047420">
    <property type="entry name" value="EF_P_mod_YmfI"/>
    <property type="match status" value="1"/>
</dbReference>
<dbReference type="InterPro" id="IPR036291">
    <property type="entry name" value="NAD(P)-bd_dom_sf"/>
</dbReference>
<gene>
    <name evidence="2" type="ORF">CBF29_04030</name>
</gene>
<dbReference type="OrthoDB" id="9803333at2"/>
<dbReference type="AlphaFoldDB" id="A0A430B151"/>
<dbReference type="SUPFAM" id="SSF51735">
    <property type="entry name" value="NAD(P)-binding Rossmann-fold domains"/>
    <property type="match status" value="1"/>
</dbReference>
<evidence type="ECO:0000313" key="2">
    <source>
        <dbReference type="EMBL" id="RSU14060.1"/>
    </source>
</evidence>
<sequence length="240" mass="26886">MKFALILGASGDIGQACARRLASKGWSLYCHYHQNETRVKTLIENLEKKYPRQDFFSLQLDMTDEKRIEAFTAQLFEVDAVIVASGQTIYKLLTDTTSREMDQLWQMMVKTPMLICQKVQEKLARKKGSIVFIGSVYGISGSAMEVLYSTLKGAQHAFVKAYGQESASLDITVNAIAPGAVRTHMNYHWTEEETRQLLSEIPANRMAEADEIAAVVQFLLGEHARYITGTIIPVTGGWKV</sequence>
<evidence type="ECO:0000256" key="1">
    <source>
        <dbReference type="ARBA" id="ARBA00006484"/>
    </source>
</evidence>
<dbReference type="PRINTS" id="PR00081">
    <property type="entry name" value="GDHRDH"/>
</dbReference>
<dbReference type="Pfam" id="PF13561">
    <property type="entry name" value="adh_short_C2"/>
    <property type="match status" value="1"/>
</dbReference>
<comment type="similarity">
    <text evidence="1">Belongs to the short-chain dehydrogenases/reductases (SDR) family.</text>
</comment>
<proteinExistence type="inferred from homology"/>
<dbReference type="Proteomes" id="UP000287605">
    <property type="component" value="Unassembled WGS sequence"/>
</dbReference>
<dbReference type="PANTHER" id="PTHR42879">
    <property type="entry name" value="3-OXOACYL-(ACYL-CARRIER-PROTEIN) REDUCTASE"/>
    <property type="match status" value="1"/>
</dbReference>
<dbReference type="Gene3D" id="3.40.50.720">
    <property type="entry name" value="NAD(P)-binding Rossmann-like Domain"/>
    <property type="match status" value="1"/>
</dbReference>
<protein>
    <submittedName>
        <fullName evidence="2">3-oxoacyl-ACP reductase</fullName>
    </submittedName>
</protein>
<dbReference type="PANTHER" id="PTHR42879:SF2">
    <property type="entry name" value="3-OXOACYL-[ACYL-CARRIER-PROTEIN] REDUCTASE FABG"/>
    <property type="match status" value="1"/>
</dbReference>